<gene>
    <name evidence="1" type="ORF">C1H46_021351</name>
</gene>
<protein>
    <submittedName>
        <fullName evidence="1">Uncharacterized protein</fullName>
    </submittedName>
</protein>
<dbReference type="AlphaFoldDB" id="A0A540M2R1"/>
<name>A0A540M2R1_MALBA</name>
<reference evidence="1 2" key="1">
    <citation type="journal article" date="2019" name="G3 (Bethesda)">
        <title>Sequencing of a Wild Apple (Malus baccata) Genome Unravels the Differences Between Cultivated and Wild Apple Species Regarding Disease Resistance and Cold Tolerance.</title>
        <authorList>
            <person name="Chen X."/>
        </authorList>
    </citation>
    <scope>NUCLEOTIDE SEQUENCE [LARGE SCALE GENOMIC DNA]</scope>
    <source>
        <strain evidence="2">cv. Shandingzi</strain>
        <tissue evidence="1">Leaves</tissue>
    </source>
</reference>
<proteinExistence type="predicted"/>
<sequence length="61" mass="6998">MILKLKTTRLAWPLRKDDTLKSENNTKIKDCGYCQRSVVALATIKANQHDFQISISFFVVV</sequence>
<accession>A0A540M2R1</accession>
<comment type="caution">
    <text evidence="1">The sequence shown here is derived from an EMBL/GenBank/DDBJ whole genome shotgun (WGS) entry which is preliminary data.</text>
</comment>
<dbReference type="Proteomes" id="UP000315295">
    <property type="component" value="Unassembled WGS sequence"/>
</dbReference>
<evidence type="ECO:0000313" key="1">
    <source>
        <dbReference type="EMBL" id="TQD93037.1"/>
    </source>
</evidence>
<organism evidence="1 2">
    <name type="scientific">Malus baccata</name>
    <name type="common">Siberian crab apple</name>
    <name type="synonym">Pyrus baccata</name>
    <dbReference type="NCBI Taxonomy" id="106549"/>
    <lineage>
        <taxon>Eukaryota</taxon>
        <taxon>Viridiplantae</taxon>
        <taxon>Streptophyta</taxon>
        <taxon>Embryophyta</taxon>
        <taxon>Tracheophyta</taxon>
        <taxon>Spermatophyta</taxon>
        <taxon>Magnoliopsida</taxon>
        <taxon>eudicotyledons</taxon>
        <taxon>Gunneridae</taxon>
        <taxon>Pentapetalae</taxon>
        <taxon>rosids</taxon>
        <taxon>fabids</taxon>
        <taxon>Rosales</taxon>
        <taxon>Rosaceae</taxon>
        <taxon>Amygdaloideae</taxon>
        <taxon>Maleae</taxon>
        <taxon>Malus</taxon>
    </lineage>
</organism>
<evidence type="ECO:0000313" key="2">
    <source>
        <dbReference type="Proteomes" id="UP000315295"/>
    </source>
</evidence>
<keyword evidence="2" id="KW-1185">Reference proteome</keyword>
<dbReference type="EMBL" id="VIEB01000379">
    <property type="protein sequence ID" value="TQD93037.1"/>
    <property type="molecule type" value="Genomic_DNA"/>
</dbReference>